<evidence type="ECO:0000313" key="5">
    <source>
        <dbReference type="Proteomes" id="UP000175989"/>
    </source>
</evidence>
<evidence type="ECO:0000256" key="2">
    <source>
        <dbReference type="SAM" id="MobiDB-lite"/>
    </source>
</evidence>
<accession>A0A1E7X4L5</accession>
<evidence type="ECO:0000259" key="3">
    <source>
        <dbReference type="Pfam" id="PF11740"/>
    </source>
</evidence>
<dbReference type="AlphaFoldDB" id="A0A1E7X4L5"/>
<gene>
    <name evidence="4" type="primary">smc_2</name>
    <name evidence="4" type="ORF">DUPY_13280</name>
</gene>
<dbReference type="EMBL" id="LROM01000061">
    <property type="protein sequence ID" value="OFA07397.1"/>
    <property type="molecule type" value="Genomic_DNA"/>
</dbReference>
<keyword evidence="5" id="KW-1185">Reference proteome</keyword>
<keyword evidence="1" id="KW-0175">Coiled coil</keyword>
<reference evidence="5" key="1">
    <citation type="journal article" date="2016" name="Front. Microbiol.">
        <title>Molecular Keys to the Janthinobacterium and Duganella spp. Interaction with the Plant Pathogen Fusarium graminearum.</title>
        <authorList>
            <person name="Haack F.S."/>
            <person name="Poehlein A."/>
            <person name="Kroger C."/>
            <person name="Voigt C.A."/>
            <person name="Piepenbring M."/>
            <person name="Bode H.B."/>
            <person name="Daniel R."/>
            <person name="Schafer W."/>
            <person name="Streit W.R."/>
        </authorList>
    </citation>
    <scope>NUCLEOTIDE SEQUENCE [LARGE SCALE GENOMIC DNA]</scope>
    <source>
        <strain evidence="5">T54</strain>
    </source>
</reference>
<feature type="region of interest" description="Disordered" evidence="2">
    <location>
        <begin position="243"/>
        <end position="262"/>
    </location>
</feature>
<feature type="coiled-coil region" evidence="1">
    <location>
        <begin position="84"/>
        <end position="129"/>
    </location>
</feature>
<proteinExistence type="predicted"/>
<evidence type="ECO:0000313" key="4">
    <source>
        <dbReference type="EMBL" id="OFA07397.1"/>
    </source>
</evidence>
<dbReference type="PATRIC" id="fig|762836.4.peg.1385"/>
<organism evidence="4 5">
    <name type="scientific">Duganella phyllosphaerae</name>
    <dbReference type="NCBI Taxonomy" id="762836"/>
    <lineage>
        <taxon>Bacteria</taxon>
        <taxon>Pseudomonadati</taxon>
        <taxon>Pseudomonadota</taxon>
        <taxon>Betaproteobacteria</taxon>
        <taxon>Burkholderiales</taxon>
        <taxon>Oxalobacteraceae</taxon>
        <taxon>Telluria group</taxon>
        <taxon>Duganella</taxon>
    </lineage>
</organism>
<dbReference type="Pfam" id="PF11740">
    <property type="entry name" value="KfrA_N"/>
    <property type="match status" value="1"/>
</dbReference>
<dbReference type="Proteomes" id="UP000175989">
    <property type="component" value="Unassembled WGS sequence"/>
</dbReference>
<dbReference type="InterPro" id="IPR021104">
    <property type="entry name" value="KfrA_DNA-bd_N"/>
</dbReference>
<name>A0A1E7X4L5_9BURK</name>
<dbReference type="RefSeq" id="WP_084640574.1">
    <property type="nucleotide sequence ID" value="NZ_LROM01000061.1"/>
</dbReference>
<feature type="domain" description="KfrA N-terminal DNA-binding" evidence="3">
    <location>
        <begin position="8"/>
        <end position="121"/>
    </location>
</feature>
<comment type="caution">
    <text evidence="4">The sequence shown here is derived from an EMBL/GenBank/DDBJ whole genome shotgun (WGS) entry which is preliminary data.</text>
</comment>
<sequence>MARTGLSKEEVEQARAGLVAQGQYPSVDAVRVALGNTGSKTTIHKYLKELDEEQGGAVGPGNARPATISDALHDLVERLGARLRQDADDQLDIARAELADKEQQLAQVNRQLESELRTTREHEARLQTELRQQRLAFNVKQDELAQLARESSRIATELAHTQQSLYEQLTNARKLEQKVEQLQAQQRHAGDLERQLATSMAHNERLGEQVQALNAAQAPAQARARELELLLAQAEARAQAQEQMGEQLRSYLDRMAGQPTPK</sequence>
<dbReference type="OrthoDB" id="7015148at2"/>
<evidence type="ECO:0000256" key="1">
    <source>
        <dbReference type="SAM" id="Coils"/>
    </source>
</evidence>
<protein>
    <submittedName>
        <fullName evidence="4">Chromosome partition protein Smc</fullName>
    </submittedName>
</protein>
<feature type="coiled-coil region" evidence="1">
    <location>
        <begin position="165"/>
        <end position="195"/>
    </location>
</feature>